<feature type="compositionally biased region" description="Polar residues" evidence="3">
    <location>
        <begin position="656"/>
        <end position="668"/>
    </location>
</feature>
<feature type="compositionally biased region" description="Polar residues" evidence="3">
    <location>
        <begin position="623"/>
        <end position="633"/>
    </location>
</feature>
<protein>
    <submittedName>
        <fullName evidence="7">Zf-C3Hc3H domain-containing protein</fullName>
    </submittedName>
</protein>
<dbReference type="Pfam" id="PF13891">
    <property type="entry name" value="zf-C3HC3H_KANSL2"/>
    <property type="match status" value="1"/>
</dbReference>
<dbReference type="STRING" id="51028.A0A158Q984"/>
<reference evidence="5 6" key="2">
    <citation type="submission" date="2018-10" db="EMBL/GenBank/DDBJ databases">
        <authorList>
            <consortium name="Pathogen Informatics"/>
        </authorList>
    </citation>
    <scope>NUCLEOTIDE SEQUENCE [LARGE SCALE GENOMIC DNA]</scope>
</reference>
<feature type="region of interest" description="Disordered" evidence="3">
    <location>
        <begin position="773"/>
        <end position="795"/>
    </location>
</feature>
<evidence type="ECO:0000313" key="6">
    <source>
        <dbReference type="Proteomes" id="UP000274131"/>
    </source>
</evidence>
<dbReference type="GO" id="GO:0005634">
    <property type="term" value="C:nucleus"/>
    <property type="evidence" value="ECO:0007669"/>
    <property type="project" value="UniProtKB-SubCell"/>
</dbReference>
<feature type="compositionally biased region" description="Basic and acidic residues" evidence="3">
    <location>
        <begin position="554"/>
        <end position="572"/>
    </location>
</feature>
<evidence type="ECO:0000256" key="2">
    <source>
        <dbReference type="ARBA" id="ARBA00023242"/>
    </source>
</evidence>
<dbReference type="Proteomes" id="UP000274131">
    <property type="component" value="Unassembled WGS sequence"/>
</dbReference>
<evidence type="ECO:0000256" key="3">
    <source>
        <dbReference type="SAM" id="MobiDB-lite"/>
    </source>
</evidence>
<reference evidence="7" key="1">
    <citation type="submission" date="2016-04" db="UniProtKB">
        <authorList>
            <consortium name="WormBaseParasite"/>
        </authorList>
    </citation>
    <scope>IDENTIFICATION</scope>
</reference>
<organism evidence="7">
    <name type="scientific">Enterobius vermicularis</name>
    <name type="common">Human pinworm</name>
    <dbReference type="NCBI Taxonomy" id="51028"/>
    <lineage>
        <taxon>Eukaryota</taxon>
        <taxon>Metazoa</taxon>
        <taxon>Ecdysozoa</taxon>
        <taxon>Nematoda</taxon>
        <taxon>Chromadorea</taxon>
        <taxon>Rhabditida</taxon>
        <taxon>Spirurina</taxon>
        <taxon>Oxyuridomorpha</taxon>
        <taxon>Oxyuroidea</taxon>
        <taxon>Oxyuridae</taxon>
        <taxon>Enterobius</taxon>
    </lineage>
</organism>
<feature type="region of interest" description="Disordered" evidence="3">
    <location>
        <begin position="602"/>
        <end position="703"/>
    </location>
</feature>
<feature type="region of interest" description="Disordered" evidence="3">
    <location>
        <begin position="1037"/>
        <end position="1068"/>
    </location>
</feature>
<feature type="compositionally biased region" description="Low complexity" evidence="3">
    <location>
        <begin position="682"/>
        <end position="694"/>
    </location>
</feature>
<feature type="domain" description="KANL2-like probable zinc-finger" evidence="4">
    <location>
        <begin position="329"/>
        <end position="360"/>
    </location>
</feature>
<dbReference type="AlphaFoldDB" id="A0A158Q984"/>
<comment type="subcellular location">
    <subcellularLocation>
        <location evidence="1">Nucleus</location>
    </subcellularLocation>
</comment>
<gene>
    <name evidence="5" type="ORF">EVEC_LOCUS1026</name>
</gene>
<feature type="compositionally biased region" description="Polar residues" evidence="3">
    <location>
        <begin position="1039"/>
        <end position="1055"/>
    </location>
</feature>
<dbReference type="InterPro" id="IPR025927">
    <property type="entry name" value="Znf_KANL2-like"/>
</dbReference>
<feature type="compositionally biased region" description="Basic and acidic residues" evidence="3">
    <location>
        <begin position="783"/>
        <end position="795"/>
    </location>
</feature>
<dbReference type="OrthoDB" id="5876648at2759"/>
<keyword evidence="2" id="KW-0539">Nucleus</keyword>
<evidence type="ECO:0000259" key="4">
    <source>
        <dbReference type="Pfam" id="PF13891"/>
    </source>
</evidence>
<name>A0A158Q984_ENTVE</name>
<feature type="region of interest" description="Disordered" evidence="3">
    <location>
        <begin position="891"/>
        <end position="970"/>
    </location>
</feature>
<accession>A0A158Q984</accession>
<feature type="region of interest" description="Disordered" evidence="3">
    <location>
        <begin position="554"/>
        <end position="590"/>
    </location>
</feature>
<feature type="compositionally biased region" description="Polar residues" evidence="3">
    <location>
        <begin position="773"/>
        <end position="782"/>
    </location>
</feature>
<evidence type="ECO:0000313" key="5">
    <source>
        <dbReference type="EMBL" id="VDD85883.1"/>
    </source>
</evidence>
<dbReference type="EMBL" id="UXUI01007160">
    <property type="protein sequence ID" value="VDD85883.1"/>
    <property type="molecule type" value="Genomic_DNA"/>
</dbReference>
<feature type="region of interest" description="Disordered" evidence="3">
    <location>
        <begin position="1"/>
        <end position="20"/>
    </location>
</feature>
<keyword evidence="6" id="KW-1185">Reference proteome</keyword>
<proteinExistence type="predicted"/>
<dbReference type="WBParaSite" id="EVEC_0000131801-mRNA-1">
    <property type="protein sequence ID" value="EVEC_0000131801-mRNA-1"/>
    <property type="gene ID" value="EVEC_0000131801"/>
</dbReference>
<evidence type="ECO:0000256" key="1">
    <source>
        <dbReference type="ARBA" id="ARBA00004123"/>
    </source>
</evidence>
<sequence length="1068" mass="119127">MSNVGGSSIRKRKNGDVSSIKENSIPGVSVDCKKEVANVELDAGNPELKSHTETRKVLRPFRRAWKYKIADEMLSDEVVCDEMQRCSYVSGRTCVACRNFRLKSHLDANGFCEVHKRFFRQLKQLYIMEQRQSDPGFFTAKILDEDESVALSDEDETLATSSDWPASCEDLYSGSFENDGCHPLQNARILSSEECLLMKLALLQRKKHALEEFREMLLEKAKRKAALYKKKIAEESKKGRLVATTRREKAVMQSFYALKTYRRWMRSSLSQYMKRKNELRVKFEDHGSDSLAYLQLKHSETALKRCGFSKSEVRLRKEGETAASSSNDLRCSEAVVPGSSFCPKHIIEDKDQKLFPVCPTCHGFTHDSDAGRLLWFMKKDVGFLHYERCPAYLKVQAVSKNLLNLSPAKNKFSTSVTVVGKDTQAECENDGKRFLGSGVSMEKISKKKSFDDREVSETSVKYVVIASGDEDAEDAFKLPGEPITRRPLCVPGIAPQFSTRNRPFHETKVYSDSNVKVASSPVQLVASNSLPSQKRSRIRVKDTFTCARVRPFREGSFDGRDGRRSRVFDSRAKNHNPQMAERGYSGISSVSSIRPSSAAVQTLVHHGRPGGPKKVISGAHPLSSPSLISQRVNSGPGRASISANSNLQPPKLARITASSGNSRQSPSYNLIMDPSTISLGPSVSRDVSQHSSSQYGPQRPDTQFTTASISTFVYVQVDLRRRSSTNSPYLRQVTVAANEDGRRFAYKPYSGTPRIIPNYRPRTSIVVSGSTSASPYRTVSQDKYSERATSDRQNVSEHYYHRPDRSYSSTSSGRARLTFLEPSRHIYQTSSFLPYQGNNVTSRLREVPRPSEVRHLPRYETYIDPFTTDSRVQRSVIDSEAAAAVASIVNEHSDVEEGESCETESLSSRLETPEKKQEFVPEVALSGGLSCQDPFGTMKTSDNPVERSSDTHRDDVISRDNSQRLNYDGGNTSTNVELSVQDRHEDGLAVLALAAESHAAVRSRAVGVSGVMSSVYSEGDQDCTVLHCQKKNVEDCGDSATSESDNALVSHTSTPYRYLGFEEEDDDD</sequence>
<evidence type="ECO:0000313" key="7">
    <source>
        <dbReference type="WBParaSite" id="EVEC_0000131801-mRNA-1"/>
    </source>
</evidence>
<feature type="compositionally biased region" description="Basic and acidic residues" evidence="3">
    <location>
        <begin position="944"/>
        <end position="962"/>
    </location>
</feature>